<sequence length="240" mass="28714">MKFKDIFKSKYVGMKQEAISEQFTDFDLKMQKGYKYLSNQEYNKVVEIWISIWNELMDYMEKDNIKTFKMFDKIYNGSQFVSNWVNDFEDCLYNILSNSKDIEVLDAYGNIRIKLNEQIQNFTHLEDKLTTENAKRAIAETYFLLGNVKKGEELFEIYLSEDPKWGWGWIGWSDQYWLCERENANYIKAEDLLLKALAVPDLDDRDCAEDRLLELYSESDQDEKLKSLEHRLNERNSRKI</sequence>
<keyword evidence="2" id="KW-1185">Reference proteome</keyword>
<dbReference type="OrthoDB" id="9802055at2"/>
<dbReference type="STRING" id="119641.SAMN05421842_10490"/>
<dbReference type="AlphaFoldDB" id="A0A1I1JUZ8"/>
<dbReference type="EMBL" id="FOMG01000004">
    <property type="protein sequence ID" value="SFC49623.1"/>
    <property type="molecule type" value="Genomic_DNA"/>
</dbReference>
<evidence type="ECO:0000313" key="2">
    <source>
        <dbReference type="Proteomes" id="UP000199263"/>
    </source>
</evidence>
<reference evidence="1 2" key="1">
    <citation type="submission" date="2016-10" db="EMBL/GenBank/DDBJ databases">
        <authorList>
            <person name="de Groot N.N."/>
        </authorList>
    </citation>
    <scope>NUCLEOTIDE SEQUENCE [LARGE SCALE GENOMIC DNA]</scope>
    <source>
        <strain evidence="1 2">DSM 12992</strain>
    </source>
</reference>
<dbReference type="RefSeq" id="WP_090089114.1">
    <property type="nucleotide sequence ID" value="NZ_FOMG01000004.1"/>
</dbReference>
<name>A0A1I1JUZ8_9CLOT</name>
<gene>
    <name evidence="1" type="ORF">SAMN05421842_10490</name>
</gene>
<protein>
    <recommendedName>
        <fullName evidence="3">Tetratricopeptide repeat-containing protein</fullName>
    </recommendedName>
</protein>
<dbReference type="Gene3D" id="1.25.40.10">
    <property type="entry name" value="Tetratricopeptide repeat domain"/>
    <property type="match status" value="1"/>
</dbReference>
<dbReference type="InterPro" id="IPR011990">
    <property type="entry name" value="TPR-like_helical_dom_sf"/>
</dbReference>
<evidence type="ECO:0000313" key="1">
    <source>
        <dbReference type="EMBL" id="SFC49623.1"/>
    </source>
</evidence>
<evidence type="ECO:0008006" key="3">
    <source>
        <dbReference type="Google" id="ProtNLM"/>
    </source>
</evidence>
<accession>A0A1I1JUZ8</accession>
<proteinExistence type="predicted"/>
<organism evidence="1 2">
    <name type="scientific">Clostridium uliginosum</name>
    <dbReference type="NCBI Taxonomy" id="119641"/>
    <lineage>
        <taxon>Bacteria</taxon>
        <taxon>Bacillati</taxon>
        <taxon>Bacillota</taxon>
        <taxon>Clostridia</taxon>
        <taxon>Eubacteriales</taxon>
        <taxon>Clostridiaceae</taxon>
        <taxon>Clostridium</taxon>
    </lineage>
</organism>
<dbReference type="Proteomes" id="UP000199263">
    <property type="component" value="Unassembled WGS sequence"/>
</dbReference>